<dbReference type="PANTHER" id="PTHR30548">
    <property type="entry name" value="2-HYDROXYGLUTARYL-COA DEHYDRATASE, D-COMPONENT-RELATED"/>
    <property type="match status" value="1"/>
</dbReference>
<dbReference type="Gene3D" id="3.40.50.11890">
    <property type="match status" value="1"/>
</dbReference>
<accession>A0A7V4CGX7</accession>
<reference evidence="3" key="1">
    <citation type="journal article" date="2020" name="mSystems">
        <title>Genome- and Community-Level Interaction Insights into Carbon Utilization and Element Cycling Functions of Hydrothermarchaeota in Hydrothermal Sediment.</title>
        <authorList>
            <person name="Zhou Z."/>
            <person name="Liu Y."/>
            <person name="Xu W."/>
            <person name="Pan J."/>
            <person name="Luo Z.H."/>
            <person name="Li M."/>
        </authorList>
    </citation>
    <scope>NUCLEOTIDE SEQUENCE [LARGE SCALE GENOMIC DNA]</scope>
    <source>
        <strain evidence="3">SpSt-655</strain>
    </source>
</reference>
<comment type="similarity">
    <text evidence="1">Belongs to the FldB/FldC dehydratase alpha/beta subunit family.</text>
</comment>
<evidence type="ECO:0000313" key="3">
    <source>
        <dbReference type="EMBL" id="HGQ54899.1"/>
    </source>
</evidence>
<evidence type="ECO:0000256" key="2">
    <source>
        <dbReference type="SAM" id="Coils"/>
    </source>
</evidence>
<proteinExistence type="inferred from homology"/>
<dbReference type="Gene3D" id="3.40.50.11900">
    <property type="match status" value="1"/>
</dbReference>
<feature type="coiled-coil region" evidence="2">
    <location>
        <begin position="117"/>
        <end position="144"/>
    </location>
</feature>
<dbReference type="AlphaFoldDB" id="A0A7V4CGX7"/>
<gene>
    <name evidence="3" type="ORF">ENU28_00365</name>
</gene>
<organism evidence="3">
    <name type="scientific">candidate division WOR-3 bacterium</name>
    <dbReference type="NCBI Taxonomy" id="2052148"/>
    <lineage>
        <taxon>Bacteria</taxon>
        <taxon>Bacteria division WOR-3</taxon>
    </lineage>
</organism>
<keyword evidence="2" id="KW-0175">Coiled coil</keyword>
<dbReference type="InterPro" id="IPR010327">
    <property type="entry name" value="FldB/FldC_alpha/beta"/>
</dbReference>
<comment type="caution">
    <text evidence="3">The sequence shown here is derived from an EMBL/GenBank/DDBJ whole genome shotgun (WGS) entry which is preliminary data.</text>
</comment>
<protein>
    <submittedName>
        <fullName evidence="3">2-hydroxyacyl-CoA dehydratase</fullName>
    </submittedName>
</protein>
<dbReference type="PANTHER" id="PTHR30548:SF1">
    <property type="entry name" value="DEHYDRATASE SUBUNIT MJ0007-RELATED"/>
    <property type="match status" value="1"/>
</dbReference>
<dbReference type="EMBL" id="DTBX01000014">
    <property type="protein sequence ID" value="HGQ54899.1"/>
    <property type="molecule type" value="Genomic_DNA"/>
</dbReference>
<dbReference type="Pfam" id="PF06050">
    <property type="entry name" value="HGD-D"/>
    <property type="match status" value="1"/>
</dbReference>
<evidence type="ECO:0000256" key="1">
    <source>
        <dbReference type="ARBA" id="ARBA00005806"/>
    </source>
</evidence>
<sequence length="316" mass="38096">MRIGYFCLYTPIELLYALSLKPVRLIPSQKFDLTSKYFRYDACPFLKNLFSNLANKVWEIDGIFLLSLCDGQRRLGEILKREINYLKIYEIYFPRTYNLTAFQFYYEEILDFIKLWERDLKLINKRLKEEIEILNKKKRRLLKIVDSLNFLKKAELIKEFWEKGDIPETKFLESSVSEKEKVLFLGSYYTPLDWPIAKMIEKYFTIAADSFCTVSRGIDFYSPISDLKEYLFFYFSKIPCILRRPNRIFYHYIRRKITKYKINKIILYTLKFCDAFSFEKESLKTYLKRPTLLIESDYSFDTTLQIETRIGALYES</sequence>
<name>A0A7V4CGX7_UNCW3</name>